<gene>
    <name evidence="9" type="ORF">TPR58_16675</name>
</gene>
<dbReference type="Pfam" id="PF21338">
    <property type="entry name" value="Top1B_N_bact"/>
    <property type="match status" value="1"/>
</dbReference>
<reference evidence="9 10" key="1">
    <citation type="submission" date="2024-05" db="EMBL/GenBank/DDBJ databases">
        <title>Sphingomonas sp. HF-S3 16S ribosomal RNA gene Genome sequencing and assembly.</title>
        <authorList>
            <person name="Lee H."/>
        </authorList>
    </citation>
    <scope>NUCLEOTIDE SEQUENCE [LARGE SCALE GENOMIC DNA]</scope>
    <source>
        <strain evidence="9 10">HF-S3</strain>
    </source>
</reference>
<evidence type="ECO:0000256" key="3">
    <source>
        <dbReference type="ARBA" id="ARBA00012891"/>
    </source>
</evidence>
<evidence type="ECO:0000259" key="7">
    <source>
        <dbReference type="Pfam" id="PF01028"/>
    </source>
</evidence>
<dbReference type="Proteomes" id="UP001427805">
    <property type="component" value="Unassembled WGS sequence"/>
</dbReference>
<comment type="catalytic activity">
    <reaction evidence="1">
        <text>ATP-independent breakage of single-stranded DNA, followed by passage and rejoining.</text>
        <dbReference type="EC" id="5.6.2.1"/>
    </reaction>
</comment>
<evidence type="ECO:0000313" key="10">
    <source>
        <dbReference type="Proteomes" id="UP001427805"/>
    </source>
</evidence>
<evidence type="ECO:0000256" key="2">
    <source>
        <dbReference type="ARBA" id="ARBA00006645"/>
    </source>
</evidence>
<dbReference type="InterPro" id="IPR011010">
    <property type="entry name" value="DNA_brk_join_enz"/>
</dbReference>
<dbReference type="Pfam" id="PF01028">
    <property type="entry name" value="Topoisom_I"/>
    <property type="match status" value="1"/>
</dbReference>
<evidence type="ECO:0000256" key="4">
    <source>
        <dbReference type="ARBA" id="ARBA00023029"/>
    </source>
</evidence>
<dbReference type="PROSITE" id="PS52038">
    <property type="entry name" value="TOPO_IB_2"/>
    <property type="match status" value="1"/>
</dbReference>
<dbReference type="EMBL" id="JBDIZK010000010">
    <property type="protein sequence ID" value="MEN3748811.1"/>
    <property type="molecule type" value="Genomic_DNA"/>
</dbReference>
<dbReference type="PRINTS" id="PR00416">
    <property type="entry name" value="EUTPISMRASEI"/>
</dbReference>
<dbReference type="InterPro" id="IPR035447">
    <property type="entry name" value="DNA_topo_I_N_sf"/>
</dbReference>
<dbReference type="RefSeq" id="WP_346247849.1">
    <property type="nucleotide sequence ID" value="NZ_JBDIZK010000010.1"/>
</dbReference>
<keyword evidence="5" id="KW-0238">DNA-binding</keyword>
<sequence>MSQSELSYVDDREAGITRRKMRHGWGYYTAAGDRITDRDEIDRLNAIGLPPAYRDAWFCPSPLGHIQATGYDDRGRKQYRYHTAFREAQEAAKYDRCASFGVRLPLLRAKVERDLKLRGLCKDKAVAAVVRLLDLGSIRVGNEQYAATNKSFGATTLRKRHAKVKGQTLRLQFRAKSGKLRLLTITDGSLIRFVKRCQDLPGQHLFRWLDDAGETHPVTSTDVNCYIRDAMREEFTAKHFRTWGASVIAFEALATARTHVGLNAMLEPVTEALGNTPAIARKSYVHPALIALTKDRELQETFRSRLNLPRTTRYLSRAERGLIAFLESDAPDIAKAA</sequence>
<dbReference type="Gene3D" id="1.10.132.120">
    <property type="match status" value="1"/>
</dbReference>
<keyword evidence="6" id="KW-0413">Isomerase</keyword>
<dbReference type="InterPro" id="IPR013500">
    <property type="entry name" value="TopoI_cat_euk"/>
</dbReference>
<comment type="similarity">
    <text evidence="2">Belongs to the type IB topoisomerase family.</text>
</comment>
<evidence type="ECO:0000256" key="1">
    <source>
        <dbReference type="ARBA" id="ARBA00000213"/>
    </source>
</evidence>
<dbReference type="Gene3D" id="3.30.66.10">
    <property type="entry name" value="DNA topoisomerase I domain"/>
    <property type="match status" value="1"/>
</dbReference>
<dbReference type="InterPro" id="IPR014711">
    <property type="entry name" value="TopoI_cat_a-hlx-sub_euk"/>
</dbReference>
<feature type="domain" description="DNA topoisomerase I catalytic core eukaryotic-type" evidence="7">
    <location>
        <begin position="84"/>
        <end position="257"/>
    </location>
</feature>
<dbReference type="EC" id="5.6.2.1" evidence="3"/>
<keyword evidence="10" id="KW-1185">Reference proteome</keyword>
<dbReference type="InterPro" id="IPR001631">
    <property type="entry name" value="TopoI"/>
</dbReference>
<comment type="caution">
    <text evidence="9">The sequence shown here is derived from an EMBL/GenBank/DDBJ whole genome shotgun (WGS) entry which is preliminary data.</text>
</comment>
<dbReference type="SUPFAM" id="SSF55869">
    <property type="entry name" value="DNA topoisomerase I domain"/>
    <property type="match status" value="1"/>
</dbReference>
<dbReference type="SUPFAM" id="SSF56349">
    <property type="entry name" value="DNA breaking-rejoining enzymes"/>
    <property type="match status" value="1"/>
</dbReference>
<feature type="domain" description="DNA topoisomerase IB N-terminal" evidence="8">
    <location>
        <begin position="24"/>
        <end position="72"/>
    </location>
</feature>
<evidence type="ECO:0000313" key="9">
    <source>
        <dbReference type="EMBL" id="MEN3748811.1"/>
    </source>
</evidence>
<name>A0ABV0BDU3_9SPHN</name>
<keyword evidence="4" id="KW-0799">Topoisomerase</keyword>
<evidence type="ECO:0000259" key="8">
    <source>
        <dbReference type="Pfam" id="PF21338"/>
    </source>
</evidence>
<accession>A0ABV0BDU3</accession>
<evidence type="ECO:0000256" key="5">
    <source>
        <dbReference type="ARBA" id="ARBA00023125"/>
    </source>
</evidence>
<dbReference type="Gene3D" id="3.90.15.10">
    <property type="entry name" value="Topoisomerase I, Chain A, domain 3"/>
    <property type="match status" value="1"/>
</dbReference>
<evidence type="ECO:0000256" key="6">
    <source>
        <dbReference type="ARBA" id="ARBA00023235"/>
    </source>
</evidence>
<dbReference type="InterPro" id="IPR049331">
    <property type="entry name" value="Top1B_N_bact"/>
</dbReference>
<protein>
    <recommendedName>
        <fullName evidence="3">DNA topoisomerase</fullName>
        <ecNumber evidence="3">5.6.2.1</ecNumber>
    </recommendedName>
</protein>
<organism evidence="9 10">
    <name type="scientific">Sphingomonas rustica</name>
    <dbReference type="NCBI Taxonomy" id="3103142"/>
    <lineage>
        <taxon>Bacteria</taxon>
        <taxon>Pseudomonadati</taxon>
        <taxon>Pseudomonadota</taxon>
        <taxon>Alphaproteobacteria</taxon>
        <taxon>Sphingomonadales</taxon>
        <taxon>Sphingomonadaceae</taxon>
        <taxon>Sphingomonas</taxon>
    </lineage>
</organism>
<proteinExistence type="inferred from homology"/>